<feature type="domain" description="Aminopeptidase N-like N-terminal" evidence="21">
    <location>
        <begin position="16"/>
        <end position="198"/>
    </location>
</feature>
<keyword evidence="12" id="KW-0492">Microsome</keyword>
<dbReference type="InterPro" id="IPR001930">
    <property type="entry name" value="Peptidase_M1"/>
</dbReference>
<evidence type="ECO:0000259" key="21">
    <source>
        <dbReference type="Pfam" id="PF17900"/>
    </source>
</evidence>
<dbReference type="InterPro" id="IPR024571">
    <property type="entry name" value="ERAP1-like_C_dom"/>
</dbReference>
<dbReference type="InterPro" id="IPR045357">
    <property type="entry name" value="Aminopeptidase_N-like_N"/>
</dbReference>
<evidence type="ECO:0000256" key="8">
    <source>
        <dbReference type="ARBA" id="ARBA00022723"/>
    </source>
</evidence>
<comment type="similarity">
    <text evidence="4 18">Belongs to the peptidase M1 family.</text>
</comment>
<name>A0AAV1SMQ6_9ROSI</name>
<keyword evidence="5 18" id="KW-0031">Aminopeptidase</keyword>
<dbReference type="FunFam" id="2.60.40.1730:FF:000009">
    <property type="entry name" value="Aminopeptidase"/>
    <property type="match status" value="1"/>
</dbReference>
<evidence type="ECO:0000256" key="17">
    <source>
        <dbReference type="PIRSR" id="PIRSR634016-4"/>
    </source>
</evidence>
<sequence length="946" mass="106404">MDQFKGQPRLPKFALPKRYDIRLTPDLTACTFAGSVAIDLDIVENTNFIVVNAADLSINSGSVSFTSSSKVFQPVKLDLIEADEILVLQFSETLPIGIGVLAIGFEGVLNDKMKGFYRSTYEINGEKKNMAVTQFEPADARRCFPCWDEPACKATFKITLDVPAELVALANMPVIEEKVNGDLKTVSYQETPIMSTYLVAVVIGLFDYVEDHTSDGVKVRVYCQVGKTNQGKFALHVAVKTLELFKEYFAVPYALPKLDMIAIPDFAAGAMENYGLVTYRETALLYDDQHSAAANKQRVATVVAHELAHQWFGNLVTMEWWTHLWLNEGFATWVSYLATDSLFPDWKIWTQFLDECTEGLKLDGLMESHPIEVDINHASEIDEIFDAISYRKGASVIRMLQSYLGAECFQRSLASYIKKHAYSNAKTEDLWAALEEGSGEPVNKLMNSWTRQQGYPVVSVKFKDQKLEFEQAQFLSSGSPGNGQWIVPITLCCCSNDARKTFLLQTKSETHDVKEILGACQMESRSSWIKVNVDQTGFYRVKYDEELRARLGYAIEKKYLNETDRFGILDDSFALCMARQQSLTSLLILMGAYREELEYTVLSNLINISYKVGRIAADATPELKDYINQIFINILQFSAEKLGWDPKQGESHLDAMLRGEVLTALAYFGHDLTLDEACRRFHAFLGDRNTPLLSPDIRRAAYVAVMQRVSTANRSDYDSLLRVYRETDLSQEKTRILGSLASCPDPNIILEVLNFLLTSEVRSQDAVFGLAVSYEGRETAWAWLKDKWDYISKTWGSGFLITRFVSSIVSPFASFEKAKEVEEFFATRSKPAMTRTLKQSIERVHINANWVQSIENEPQLAETSATANEYYTVNLDSVLTLYLGAAITTLPAFTTAAAPSFISKTAIRSCCIHRDTMLYVLPDCYWGKEVGLGTAVISFPARNTQL</sequence>
<dbReference type="SUPFAM" id="SSF55486">
    <property type="entry name" value="Metalloproteases ('zincins'), catalytic domain"/>
    <property type="match status" value="1"/>
</dbReference>
<evidence type="ECO:0000256" key="18">
    <source>
        <dbReference type="RuleBase" id="RU364040"/>
    </source>
</evidence>
<dbReference type="Gene3D" id="1.25.50.20">
    <property type="match status" value="1"/>
</dbReference>
<keyword evidence="8 16" id="KW-0479">Metal-binding</keyword>
<evidence type="ECO:0000256" key="11">
    <source>
        <dbReference type="ARBA" id="ARBA00022833"/>
    </source>
</evidence>
<evidence type="ECO:0000256" key="10">
    <source>
        <dbReference type="ARBA" id="ARBA00022824"/>
    </source>
</evidence>
<dbReference type="PRINTS" id="PR00756">
    <property type="entry name" value="ALADIPTASE"/>
</dbReference>
<keyword evidence="6" id="KW-0963">Cytoplasm</keyword>
<evidence type="ECO:0000256" key="5">
    <source>
        <dbReference type="ARBA" id="ARBA00022438"/>
    </source>
</evidence>
<evidence type="ECO:0000256" key="12">
    <source>
        <dbReference type="ARBA" id="ARBA00022848"/>
    </source>
</evidence>
<evidence type="ECO:0000313" key="22">
    <source>
        <dbReference type="EMBL" id="CAK7352874.1"/>
    </source>
</evidence>
<feature type="active site" description="Proton acceptor" evidence="15">
    <location>
        <position position="306"/>
    </location>
</feature>
<dbReference type="Gene3D" id="2.60.40.1730">
    <property type="entry name" value="tricorn interacting facor f3 domain"/>
    <property type="match status" value="1"/>
</dbReference>
<dbReference type="FunFam" id="2.60.40.1910:FF:000007">
    <property type="entry name" value="Aminopeptidase"/>
    <property type="match status" value="1"/>
</dbReference>
<evidence type="ECO:0000256" key="7">
    <source>
        <dbReference type="ARBA" id="ARBA00022670"/>
    </source>
</evidence>
<evidence type="ECO:0000256" key="3">
    <source>
        <dbReference type="ARBA" id="ARBA00004496"/>
    </source>
</evidence>
<dbReference type="Pfam" id="PF17900">
    <property type="entry name" value="Peptidase_M1_N"/>
    <property type="match status" value="1"/>
</dbReference>
<dbReference type="SUPFAM" id="SSF63737">
    <property type="entry name" value="Leukotriene A4 hydrolase N-terminal domain"/>
    <property type="match status" value="1"/>
</dbReference>
<accession>A0AAV1SMQ6</accession>
<evidence type="ECO:0000256" key="9">
    <source>
        <dbReference type="ARBA" id="ARBA00022801"/>
    </source>
</evidence>
<dbReference type="Gene3D" id="1.10.390.10">
    <property type="entry name" value="Neutral Protease Domain 2"/>
    <property type="match status" value="1"/>
</dbReference>
<evidence type="ECO:0000256" key="1">
    <source>
        <dbReference type="ARBA" id="ARBA00000098"/>
    </source>
</evidence>
<evidence type="ECO:0000259" key="20">
    <source>
        <dbReference type="Pfam" id="PF11838"/>
    </source>
</evidence>
<dbReference type="GO" id="GO:0005737">
    <property type="term" value="C:cytoplasm"/>
    <property type="evidence" value="ECO:0007669"/>
    <property type="project" value="UniProtKB-SubCell"/>
</dbReference>
<keyword evidence="23" id="KW-1185">Reference proteome</keyword>
<dbReference type="GO" id="GO:0016285">
    <property type="term" value="F:alanyl aminopeptidase activity"/>
    <property type="evidence" value="ECO:0007669"/>
    <property type="project" value="UniProtKB-EC"/>
</dbReference>
<dbReference type="InterPro" id="IPR042097">
    <property type="entry name" value="Aminopeptidase_N-like_N_sf"/>
</dbReference>
<feature type="binding site" evidence="16">
    <location>
        <position position="328"/>
    </location>
    <ligand>
        <name>Zn(2+)</name>
        <dbReference type="ChEBI" id="CHEBI:29105"/>
        <note>catalytic</note>
    </ligand>
</feature>
<evidence type="ECO:0000256" key="6">
    <source>
        <dbReference type="ARBA" id="ARBA00022490"/>
    </source>
</evidence>
<feature type="domain" description="ERAP1-like C-terminal" evidence="20">
    <location>
        <begin position="528"/>
        <end position="845"/>
    </location>
</feature>
<evidence type="ECO:0000256" key="14">
    <source>
        <dbReference type="ARBA" id="ARBA00023136"/>
    </source>
</evidence>
<dbReference type="PANTHER" id="PTHR11533">
    <property type="entry name" value="PROTEASE M1 ZINC METALLOPROTEASE"/>
    <property type="match status" value="1"/>
</dbReference>
<feature type="binding site" evidence="16">
    <location>
        <position position="309"/>
    </location>
    <ligand>
        <name>Zn(2+)</name>
        <dbReference type="ChEBI" id="CHEBI:29105"/>
        <note>catalytic</note>
    </ligand>
</feature>
<evidence type="ECO:0000259" key="19">
    <source>
        <dbReference type="Pfam" id="PF01433"/>
    </source>
</evidence>
<dbReference type="Pfam" id="PF01433">
    <property type="entry name" value="Peptidase_M1"/>
    <property type="match status" value="1"/>
</dbReference>
<dbReference type="Pfam" id="PF11838">
    <property type="entry name" value="ERAP1_C"/>
    <property type="match status" value="1"/>
</dbReference>
<feature type="domain" description="Peptidase M1 membrane alanine aminopeptidase" evidence="19">
    <location>
        <begin position="233"/>
        <end position="449"/>
    </location>
</feature>
<keyword evidence="14" id="KW-0472">Membrane</keyword>
<evidence type="ECO:0000256" key="15">
    <source>
        <dbReference type="PIRSR" id="PIRSR634016-1"/>
    </source>
</evidence>
<comment type="caution">
    <text evidence="22">The sequence shown here is derived from an EMBL/GenBank/DDBJ whole genome shotgun (WGS) entry which is preliminary data.</text>
</comment>
<keyword evidence="13 18" id="KW-0482">Metalloprotease</keyword>
<comment type="catalytic activity">
    <reaction evidence="1">
        <text>Release of an N-terminal amino acid, Xaa-|-Yaa- from a peptide, amide or arylamide. Xaa is preferably Ala, but may be most amino acids including Pro (slow action). When a terminal hydrophobic residue is followed by a prolyl residue, the two may be released as an intact Xaa-Pro dipeptide.</text>
        <dbReference type="EC" id="3.4.11.2"/>
    </reaction>
</comment>
<dbReference type="GO" id="GO:0043171">
    <property type="term" value="P:peptide catabolic process"/>
    <property type="evidence" value="ECO:0007669"/>
    <property type="project" value="TreeGrafter"/>
</dbReference>
<dbReference type="CDD" id="cd09601">
    <property type="entry name" value="M1_APN-Q_like"/>
    <property type="match status" value="1"/>
</dbReference>
<comment type="subcellular location">
    <subcellularLocation>
        <location evidence="3">Cytoplasm</location>
    </subcellularLocation>
    <subcellularLocation>
        <location evidence="2">Microsome membrane</location>
        <topology evidence="2">Peripheral membrane protein</topology>
    </subcellularLocation>
</comment>
<keyword evidence="7 18" id="KW-0645">Protease</keyword>
<reference evidence="22 23" key="1">
    <citation type="submission" date="2024-01" db="EMBL/GenBank/DDBJ databases">
        <authorList>
            <person name="Waweru B."/>
        </authorList>
    </citation>
    <scope>NUCLEOTIDE SEQUENCE [LARGE SCALE GENOMIC DNA]</scope>
</reference>
<keyword evidence="9 18" id="KW-0378">Hydrolase</keyword>
<dbReference type="GO" id="GO:0042277">
    <property type="term" value="F:peptide binding"/>
    <property type="evidence" value="ECO:0007669"/>
    <property type="project" value="TreeGrafter"/>
</dbReference>
<dbReference type="GO" id="GO:0006508">
    <property type="term" value="P:proteolysis"/>
    <property type="evidence" value="ECO:0007669"/>
    <property type="project" value="UniProtKB-KW"/>
</dbReference>
<dbReference type="Gene3D" id="2.60.40.1910">
    <property type="match status" value="1"/>
</dbReference>
<dbReference type="GO" id="GO:0008270">
    <property type="term" value="F:zinc ion binding"/>
    <property type="evidence" value="ECO:0007669"/>
    <property type="project" value="UniProtKB-UniRule"/>
</dbReference>
<evidence type="ECO:0000256" key="16">
    <source>
        <dbReference type="PIRSR" id="PIRSR634016-3"/>
    </source>
</evidence>
<keyword evidence="10" id="KW-0256">Endoplasmic reticulum</keyword>
<evidence type="ECO:0000256" key="13">
    <source>
        <dbReference type="ARBA" id="ARBA00023049"/>
    </source>
</evidence>
<evidence type="ECO:0000256" key="2">
    <source>
        <dbReference type="ARBA" id="ARBA00004174"/>
    </source>
</evidence>
<dbReference type="GO" id="GO:0070006">
    <property type="term" value="F:metalloaminopeptidase activity"/>
    <property type="evidence" value="ECO:0007669"/>
    <property type="project" value="TreeGrafter"/>
</dbReference>
<dbReference type="InterPro" id="IPR027268">
    <property type="entry name" value="Peptidase_M4/M1_CTD_sf"/>
</dbReference>
<keyword evidence="11 16" id="KW-0862">Zinc</keyword>
<dbReference type="Proteomes" id="UP001314170">
    <property type="component" value="Unassembled WGS sequence"/>
</dbReference>
<feature type="site" description="Transition state stabilizer" evidence="17">
    <location>
        <position position="390"/>
    </location>
</feature>
<dbReference type="InterPro" id="IPR034016">
    <property type="entry name" value="M1_APN-typ"/>
</dbReference>
<dbReference type="InterPro" id="IPR050344">
    <property type="entry name" value="Peptidase_M1_aminopeptidases"/>
</dbReference>
<evidence type="ECO:0000313" key="23">
    <source>
        <dbReference type="Proteomes" id="UP001314170"/>
    </source>
</evidence>
<proteinExistence type="inferred from homology"/>
<gene>
    <name evidence="22" type="ORF">DCAF_LOCUS24444</name>
</gene>
<organism evidence="22 23">
    <name type="scientific">Dovyalis caffra</name>
    <dbReference type="NCBI Taxonomy" id="77055"/>
    <lineage>
        <taxon>Eukaryota</taxon>
        <taxon>Viridiplantae</taxon>
        <taxon>Streptophyta</taxon>
        <taxon>Embryophyta</taxon>
        <taxon>Tracheophyta</taxon>
        <taxon>Spermatophyta</taxon>
        <taxon>Magnoliopsida</taxon>
        <taxon>eudicotyledons</taxon>
        <taxon>Gunneridae</taxon>
        <taxon>Pentapetalae</taxon>
        <taxon>rosids</taxon>
        <taxon>fabids</taxon>
        <taxon>Malpighiales</taxon>
        <taxon>Salicaceae</taxon>
        <taxon>Flacourtieae</taxon>
        <taxon>Dovyalis</taxon>
    </lineage>
</organism>
<dbReference type="PANTHER" id="PTHR11533:SF174">
    <property type="entry name" value="PUROMYCIN-SENSITIVE AMINOPEPTIDASE-RELATED"/>
    <property type="match status" value="1"/>
</dbReference>
<feature type="binding site" evidence="16">
    <location>
        <position position="305"/>
    </location>
    <ligand>
        <name>Zn(2+)</name>
        <dbReference type="ChEBI" id="CHEBI:29105"/>
        <note>catalytic</note>
    </ligand>
</feature>
<dbReference type="GO" id="GO:0005615">
    <property type="term" value="C:extracellular space"/>
    <property type="evidence" value="ECO:0007669"/>
    <property type="project" value="TreeGrafter"/>
</dbReference>
<dbReference type="FunFam" id="1.25.50.20:FF:000002">
    <property type="entry name" value="Aminopeptidase"/>
    <property type="match status" value="1"/>
</dbReference>
<dbReference type="EMBL" id="CAWUPB010001194">
    <property type="protein sequence ID" value="CAK7352874.1"/>
    <property type="molecule type" value="Genomic_DNA"/>
</dbReference>
<dbReference type="InterPro" id="IPR014782">
    <property type="entry name" value="Peptidase_M1_dom"/>
</dbReference>
<dbReference type="FunFam" id="1.10.390.10:FF:000001">
    <property type="entry name" value="Aminopeptidase"/>
    <property type="match status" value="1"/>
</dbReference>
<evidence type="ECO:0000256" key="4">
    <source>
        <dbReference type="ARBA" id="ARBA00010136"/>
    </source>
</evidence>
<comment type="cofactor">
    <cofactor evidence="16 18">
        <name>Zn(2+)</name>
        <dbReference type="ChEBI" id="CHEBI:29105"/>
    </cofactor>
    <text evidence="16 18">Binds 1 zinc ion per subunit.</text>
</comment>
<dbReference type="GO" id="GO:0016020">
    <property type="term" value="C:membrane"/>
    <property type="evidence" value="ECO:0007669"/>
    <property type="project" value="TreeGrafter"/>
</dbReference>
<dbReference type="AlphaFoldDB" id="A0AAV1SMQ6"/>
<protein>
    <recommendedName>
        <fullName evidence="18">Aminopeptidase</fullName>
        <ecNumber evidence="18">3.4.11.-</ecNumber>
    </recommendedName>
</protein>
<dbReference type="EC" id="3.4.11.-" evidence="18"/>